<protein>
    <recommendedName>
        <fullName evidence="4">Zn(II)2Cys6 transcription factor</fullName>
    </recommendedName>
</protein>
<evidence type="ECO:0000256" key="1">
    <source>
        <dbReference type="SAM" id="MobiDB-lite"/>
    </source>
</evidence>
<evidence type="ECO:0008006" key="4">
    <source>
        <dbReference type="Google" id="ProtNLM"/>
    </source>
</evidence>
<dbReference type="VEuPathDB" id="FungiDB:Z518_08971"/>
<dbReference type="GeneID" id="25297042"/>
<dbReference type="InterPro" id="IPR021858">
    <property type="entry name" value="Fun_TF"/>
</dbReference>
<dbReference type="STRING" id="1442369.A0A0D2IDD5"/>
<dbReference type="Proteomes" id="UP000053617">
    <property type="component" value="Unassembled WGS sequence"/>
</dbReference>
<keyword evidence="3" id="KW-1185">Reference proteome</keyword>
<dbReference type="OrthoDB" id="4115701at2759"/>
<accession>A0A0D2IDD5</accession>
<reference evidence="2 3" key="1">
    <citation type="submission" date="2015-01" db="EMBL/GenBank/DDBJ databases">
        <title>The Genome Sequence of Rhinocladiella mackenzie CBS 650.93.</title>
        <authorList>
            <consortium name="The Broad Institute Genomics Platform"/>
            <person name="Cuomo C."/>
            <person name="de Hoog S."/>
            <person name="Gorbushina A."/>
            <person name="Stielow B."/>
            <person name="Teixiera M."/>
            <person name="Abouelleil A."/>
            <person name="Chapman S.B."/>
            <person name="Priest M."/>
            <person name="Young S.K."/>
            <person name="Wortman J."/>
            <person name="Nusbaum C."/>
            <person name="Birren B."/>
        </authorList>
    </citation>
    <scope>NUCLEOTIDE SEQUENCE [LARGE SCALE GENOMIC DNA]</scope>
    <source>
        <strain evidence="2 3">CBS 650.93</strain>
    </source>
</reference>
<sequence>MARSRKCEFATTKRPPGEGDGPAHKGSRSQAVNMDDFPMWPTTAALSSEYTLGIHVFATVIARFTNASIRNGSSPNSLAHILRHFEHAGCRTLSSYTGQRILHDDVPSMLTSYPFLMHAVLAFSAFHLRYLAAKHHNRLNDTFYGPLTLTSSYHSQRALELYGECIQSYRSIDPSTSGSALEMDALFAACIILTSLFYHYDIDFHSHSLQSTSTIISWTITNPIPIPFGTRFNPCYDPQKTNHNVDWLINVTGVSILLQQMHFQENVWKSKWLPFFLEASPEHASGPAAADHHQYALPYLYAFVRDSPLASIYAPALTVLRPLLSLDPTDLSNFSPLISLPGRLSPHFINLMRQQDPAAVLLLGYWFGILERVPHWWCSERGKVEVEAVLGFLERVVERWESEAQKLWDGVRKLRRAVEEFRWWRDRQR</sequence>
<feature type="region of interest" description="Disordered" evidence="1">
    <location>
        <begin position="1"/>
        <end position="29"/>
    </location>
</feature>
<dbReference type="AlphaFoldDB" id="A0A0D2IDD5"/>
<evidence type="ECO:0000313" key="2">
    <source>
        <dbReference type="EMBL" id="KIX01246.1"/>
    </source>
</evidence>
<dbReference type="PANTHER" id="PTHR47784:SF9">
    <property type="entry name" value="ZN(II)2CYS6 TRANSCRIPTION FACTOR (EUROFUNG)"/>
    <property type="match status" value="1"/>
</dbReference>
<dbReference type="InterPro" id="IPR053157">
    <property type="entry name" value="Sterol_Uptake_Regulator"/>
</dbReference>
<organism evidence="2 3">
    <name type="scientific">Rhinocladiella mackenziei CBS 650.93</name>
    <dbReference type="NCBI Taxonomy" id="1442369"/>
    <lineage>
        <taxon>Eukaryota</taxon>
        <taxon>Fungi</taxon>
        <taxon>Dikarya</taxon>
        <taxon>Ascomycota</taxon>
        <taxon>Pezizomycotina</taxon>
        <taxon>Eurotiomycetes</taxon>
        <taxon>Chaetothyriomycetidae</taxon>
        <taxon>Chaetothyriales</taxon>
        <taxon>Herpotrichiellaceae</taxon>
        <taxon>Rhinocladiella</taxon>
    </lineage>
</organism>
<gene>
    <name evidence="2" type="ORF">Z518_08971</name>
</gene>
<dbReference type="EMBL" id="KN847481">
    <property type="protein sequence ID" value="KIX01246.1"/>
    <property type="molecule type" value="Genomic_DNA"/>
</dbReference>
<dbReference type="Pfam" id="PF11951">
    <property type="entry name" value="Fungal_trans_2"/>
    <property type="match status" value="1"/>
</dbReference>
<evidence type="ECO:0000313" key="3">
    <source>
        <dbReference type="Proteomes" id="UP000053617"/>
    </source>
</evidence>
<proteinExistence type="predicted"/>
<name>A0A0D2IDD5_9EURO</name>
<dbReference type="GO" id="GO:0001228">
    <property type="term" value="F:DNA-binding transcription activator activity, RNA polymerase II-specific"/>
    <property type="evidence" value="ECO:0007669"/>
    <property type="project" value="TreeGrafter"/>
</dbReference>
<dbReference type="HOGENOM" id="CLU_639589_0_0_1"/>
<dbReference type="PANTHER" id="PTHR47784">
    <property type="entry name" value="STEROL UPTAKE CONTROL PROTEIN 2"/>
    <property type="match status" value="1"/>
</dbReference>
<dbReference type="RefSeq" id="XP_013268382.1">
    <property type="nucleotide sequence ID" value="XM_013412928.1"/>
</dbReference>